<dbReference type="Pfam" id="PF14267">
    <property type="entry name" value="DUF4357"/>
    <property type="match status" value="1"/>
</dbReference>
<feature type="domain" description="DUF4357" evidence="1">
    <location>
        <begin position="224"/>
        <end position="277"/>
    </location>
</feature>
<reference evidence="2" key="1">
    <citation type="submission" date="2022-04" db="EMBL/GenBank/DDBJ databases">
        <title>Mucilaginibacter sp. RS28 isolated from freshwater.</title>
        <authorList>
            <person name="Ko S.-R."/>
        </authorList>
    </citation>
    <scope>NUCLEOTIDE SEQUENCE</scope>
    <source>
        <strain evidence="2">RS28</strain>
    </source>
</reference>
<proteinExistence type="predicted"/>
<protein>
    <submittedName>
        <fullName evidence="2">GIY-YIG nuclease family protein</fullName>
    </submittedName>
</protein>
<evidence type="ECO:0000313" key="2">
    <source>
        <dbReference type="EMBL" id="MCJ8209944.1"/>
    </source>
</evidence>
<dbReference type="Proteomes" id="UP001139450">
    <property type="component" value="Unassembled WGS sequence"/>
</dbReference>
<evidence type="ECO:0000313" key="3">
    <source>
        <dbReference type="Proteomes" id="UP001139450"/>
    </source>
</evidence>
<gene>
    <name evidence="2" type="ORF">MUY27_09510</name>
</gene>
<dbReference type="EMBL" id="JALJEJ010000003">
    <property type="protein sequence ID" value="MCJ8209944.1"/>
    <property type="molecule type" value="Genomic_DNA"/>
</dbReference>
<dbReference type="InterPro" id="IPR025579">
    <property type="entry name" value="DUF4357"/>
</dbReference>
<sequence>MSFGKTIRLFLVEGSPNGMITAELSNWTGKAFKIPRIKVKDYLRRDELHKAGVYILFGKNENNEDAAYIGEGEPVIDRIKSHDIKKDFWNEVILFVSKDDYLNKASIKYLENRLHNIGQSSRRYDVSTQNTPTKSSVSEAEKAELEEFLANIKLLTATLGHRMFEEITETVSTTDNQDAIFYCKNASGVTAKGSPSTEGFIVFNNSQFVIDYQSSLPESIRNERTKMLQDGILIESEEYLKLTRDYSFSSPSRAAAMILGRSARGPVEWKTERGLQLNQYEVSGS</sequence>
<accession>A0A9X1X786</accession>
<organism evidence="2 3">
    <name type="scientific">Mucilaginibacter straminoryzae</name>
    <dbReference type="NCBI Taxonomy" id="2932774"/>
    <lineage>
        <taxon>Bacteria</taxon>
        <taxon>Pseudomonadati</taxon>
        <taxon>Bacteroidota</taxon>
        <taxon>Sphingobacteriia</taxon>
        <taxon>Sphingobacteriales</taxon>
        <taxon>Sphingobacteriaceae</taxon>
        <taxon>Mucilaginibacter</taxon>
    </lineage>
</organism>
<evidence type="ECO:0000259" key="1">
    <source>
        <dbReference type="Pfam" id="PF14267"/>
    </source>
</evidence>
<dbReference type="CDD" id="cd10447">
    <property type="entry name" value="GIY-YIG_unchar_2"/>
    <property type="match status" value="1"/>
</dbReference>
<dbReference type="RefSeq" id="WP_245129771.1">
    <property type="nucleotide sequence ID" value="NZ_JALJEJ010000003.1"/>
</dbReference>
<comment type="caution">
    <text evidence="2">The sequence shown here is derived from an EMBL/GenBank/DDBJ whole genome shotgun (WGS) entry which is preliminary data.</text>
</comment>
<dbReference type="AlphaFoldDB" id="A0A9X1X786"/>
<name>A0A9X1X786_9SPHI</name>
<keyword evidence="3" id="KW-1185">Reference proteome</keyword>